<organism evidence="3">
    <name type="scientific">marine metagenome</name>
    <dbReference type="NCBI Taxonomy" id="408172"/>
    <lineage>
        <taxon>unclassified sequences</taxon>
        <taxon>metagenomes</taxon>
        <taxon>ecological metagenomes</taxon>
    </lineage>
</organism>
<dbReference type="Pfam" id="PF07690">
    <property type="entry name" value="MFS_1"/>
    <property type="match status" value="1"/>
</dbReference>
<feature type="transmembrane region" description="Helical" evidence="1">
    <location>
        <begin position="21"/>
        <end position="42"/>
    </location>
</feature>
<feature type="transmembrane region" description="Helical" evidence="1">
    <location>
        <begin position="173"/>
        <end position="191"/>
    </location>
</feature>
<keyword evidence="1" id="KW-0812">Transmembrane</keyword>
<accession>A0A382NR06</accession>
<dbReference type="EMBL" id="UINC01102189">
    <property type="protein sequence ID" value="SVC63614.1"/>
    <property type="molecule type" value="Genomic_DNA"/>
</dbReference>
<keyword evidence="1" id="KW-1133">Transmembrane helix</keyword>
<feature type="transmembrane region" description="Helical" evidence="1">
    <location>
        <begin position="54"/>
        <end position="76"/>
    </location>
</feature>
<dbReference type="InterPro" id="IPR020846">
    <property type="entry name" value="MFS_dom"/>
</dbReference>
<dbReference type="InterPro" id="IPR036259">
    <property type="entry name" value="MFS_trans_sf"/>
</dbReference>
<evidence type="ECO:0000256" key="1">
    <source>
        <dbReference type="SAM" id="Phobius"/>
    </source>
</evidence>
<dbReference type="InterPro" id="IPR011701">
    <property type="entry name" value="MFS"/>
</dbReference>
<feature type="transmembrane region" description="Helical" evidence="1">
    <location>
        <begin position="83"/>
        <end position="106"/>
    </location>
</feature>
<name>A0A382NR06_9ZZZZ</name>
<proteinExistence type="predicted"/>
<dbReference type="Gene3D" id="1.20.1250.20">
    <property type="entry name" value="MFS general substrate transporter like domains"/>
    <property type="match status" value="1"/>
</dbReference>
<dbReference type="PROSITE" id="PS50850">
    <property type="entry name" value="MFS"/>
    <property type="match status" value="1"/>
</dbReference>
<reference evidence="3" key="1">
    <citation type="submission" date="2018-05" db="EMBL/GenBank/DDBJ databases">
        <authorList>
            <person name="Lanie J.A."/>
            <person name="Ng W.-L."/>
            <person name="Kazmierczak K.M."/>
            <person name="Andrzejewski T.M."/>
            <person name="Davidsen T.M."/>
            <person name="Wayne K.J."/>
            <person name="Tettelin H."/>
            <person name="Glass J.I."/>
            <person name="Rusch D."/>
            <person name="Podicherti R."/>
            <person name="Tsui H.-C.T."/>
            <person name="Winkler M.E."/>
        </authorList>
    </citation>
    <scope>NUCLEOTIDE SEQUENCE</scope>
</reference>
<sequence length="198" mass="21836">MESLRNGNSQHMYAWVVMPHLWAMDLVNNMVFFSIGVLIPIWKEDLGISPTQAGLLGSAGFLGFGLMALPASIWLTQSSPKRITLLCAAGMAALAIGQSVATATLVLMVSRMMFVMLAAARLQIQVIFIQQWFEPRLYATINSLDFGTRSFGQMIAIAFTPTLVILLNGWRNYYLVLGIGMAVVTASWIFLGKDRNRS</sequence>
<feature type="domain" description="Major facilitator superfamily (MFS) profile" evidence="2">
    <location>
        <begin position="17"/>
        <end position="198"/>
    </location>
</feature>
<feature type="transmembrane region" description="Helical" evidence="1">
    <location>
        <begin position="150"/>
        <end position="167"/>
    </location>
</feature>
<evidence type="ECO:0000313" key="3">
    <source>
        <dbReference type="EMBL" id="SVC63614.1"/>
    </source>
</evidence>
<protein>
    <recommendedName>
        <fullName evidence="2">Major facilitator superfamily (MFS) profile domain-containing protein</fullName>
    </recommendedName>
</protein>
<evidence type="ECO:0000259" key="2">
    <source>
        <dbReference type="PROSITE" id="PS50850"/>
    </source>
</evidence>
<keyword evidence="1" id="KW-0472">Membrane</keyword>
<gene>
    <name evidence="3" type="ORF">METZ01_LOCUS316468</name>
</gene>
<dbReference type="SUPFAM" id="SSF103473">
    <property type="entry name" value="MFS general substrate transporter"/>
    <property type="match status" value="1"/>
</dbReference>
<dbReference type="AlphaFoldDB" id="A0A382NR06"/>
<feature type="non-terminal residue" evidence="3">
    <location>
        <position position="198"/>
    </location>
</feature>
<dbReference type="GO" id="GO:0022857">
    <property type="term" value="F:transmembrane transporter activity"/>
    <property type="evidence" value="ECO:0007669"/>
    <property type="project" value="InterPro"/>
</dbReference>